<evidence type="ECO:0000313" key="2">
    <source>
        <dbReference type="Proteomes" id="UP001631969"/>
    </source>
</evidence>
<organism evidence="1 2">
    <name type="scientific">Paenibacillus mesotrionivorans</name>
    <dbReference type="NCBI Taxonomy" id="3160968"/>
    <lineage>
        <taxon>Bacteria</taxon>
        <taxon>Bacillati</taxon>
        <taxon>Bacillota</taxon>
        <taxon>Bacilli</taxon>
        <taxon>Bacillales</taxon>
        <taxon>Paenibacillaceae</taxon>
        <taxon>Paenibacillus</taxon>
    </lineage>
</organism>
<proteinExistence type="predicted"/>
<protein>
    <submittedName>
        <fullName evidence="1">ABC transporter permease</fullName>
    </submittedName>
</protein>
<keyword evidence="2" id="KW-1185">Reference proteome</keyword>
<comment type="caution">
    <text evidence="1">The sequence shown here is derived from an EMBL/GenBank/DDBJ whole genome shotgun (WGS) entry which is preliminary data.</text>
</comment>
<dbReference type="Proteomes" id="UP001631969">
    <property type="component" value="Unassembled WGS sequence"/>
</dbReference>
<gene>
    <name evidence="1" type="ORF">ACI1P1_18490</name>
</gene>
<reference evidence="1" key="1">
    <citation type="submission" date="2024-12" db="EMBL/GenBank/DDBJ databases">
        <authorList>
            <person name="Wu N."/>
        </authorList>
    </citation>
    <scope>NUCLEOTIDE SEQUENCE</scope>
    <source>
        <strain evidence="1">P15</strain>
    </source>
</reference>
<dbReference type="EMBL" id="JBJURJ010000012">
    <property type="protein sequence ID" value="MFM9330291.1"/>
    <property type="molecule type" value="Genomic_DNA"/>
</dbReference>
<name>A0ACC7NZU6_9BACL</name>
<accession>A0ACC7NZU6</accession>
<sequence>MKEKMAAAAGEGLQGSPALAAPRQGRLWKGLKRDKSLYMMLVPVLLFYLLFKYSPMFGEIIAFKNYRFADGILGSDWVGLKNFQLLFESTDFWRVLRNTLLLNVYSLVFGFPVPILLALLLNEVRVEGYKRLVQNLLYIPHFISWVVLGGILIALLSPSTGVVNLLLTNVFGIEPIYFMAKSSWWPVAYTASSIWREAGWGTILYLAAMASIDPQLYEAAKIDGANKLRQVWHITLPGIRSTIAILLILRMGSMMDVGLEQTLALQNDSVLDVADVISTYVYRVGLQNMNYSYTTALGLFQSLISLVLVVSVNRIIRLFGERGLW</sequence>
<evidence type="ECO:0000313" key="1">
    <source>
        <dbReference type="EMBL" id="MFM9330291.1"/>
    </source>
</evidence>